<dbReference type="AlphaFoldDB" id="A0A1M4ZHQ4"/>
<dbReference type="GO" id="GO:0019509">
    <property type="term" value="P:L-methionine salvage from methylthioadenosine"/>
    <property type="evidence" value="ECO:0007669"/>
    <property type="project" value="UniProtKB-UniRule"/>
</dbReference>
<comment type="pathway">
    <text evidence="3">Amino-acid biosynthesis; L-methionine biosynthesis via salvage pathway; L-methionine from S-methyl-5-thio-alpha-D-ribose 1-phosphate: step 1/6.</text>
</comment>
<dbReference type="NCBIfam" id="NF004326">
    <property type="entry name" value="PRK05720.1"/>
    <property type="match status" value="1"/>
</dbReference>
<evidence type="ECO:0000256" key="1">
    <source>
        <dbReference type="ARBA" id="ARBA00023235"/>
    </source>
</evidence>
<dbReference type="Proteomes" id="UP000184476">
    <property type="component" value="Unassembled WGS sequence"/>
</dbReference>
<evidence type="ECO:0000256" key="3">
    <source>
        <dbReference type="HAMAP-Rule" id="MF_01678"/>
    </source>
</evidence>
<evidence type="ECO:0000313" key="5">
    <source>
        <dbReference type="Proteomes" id="UP000184476"/>
    </source>
</evidence>
<feature type="binding site" evidence="3">
    <location>
        <begin position="248"/>
        <end position="249"/>
    </location>
    <ligand>
        <name>substrate</name>
    </ligand>
</feature>
<dbReference type="NCBIfam" id="TIGR00524">
    <property type="entry name" value="eIF-2B_rel"/>
    <property type="match status" value="1"/>
</dbReference>
<dbReference type="InterPro" id="IPR005251">
    <property type="entry name" value="IF-M1Pi"/>
</dbReference>
<feature type="site" description="Transition state stabilizer" evidence="3">
    <location>
        <position position="158"/>
    </location>
</feature>
<sequence>MKTILPIQWKNDILILLDQTLLPNEVVYEEFETIEGVWDAIQVMKVRGAPAIGVSAAYGLYLGIRNATERDFPSFYEELTIKAAYLASSRPTAVNLFWAINRLKQTAEQNKHLPISEIKQLLLEEAITIHHEDEEINRNIGENLLTLLQDGMGILTHCNAGALATTKYGTATAPMYLAHERGWNLKIFSDETRPRLQGSMLTAFELQQAGLDVTVITDNMAAVVMSQGKINAVIVGCDRVAANGDTANKIGTLGVSILAKHYGIPFYVAAPTPTIDLETPTGAEIPIEERETSEVTHRFGIATAPENVQVYNPSFDVTPHENITAIVTERGIVKPNYQENLVKVMKRP</sequence>
<keyword evidence="1 3" id="KW-0413">Isomerase</keyword>
<dbReference type="InterPro" id="IPR027363">
    <property type="entry name" value="M1Pi_N"/>
</dbReference>
<dbReference type="InterPro" id="IPR037171">
    <property type="entry name" value="NagB/RpiA_transferase-like"/>
</dbReference>
<keyword evidence="3" id="KW-0028">Amino-acid biosynthesis</keyword>
<dbReference type="NCBIfam" id="TIGR00512">
    <property type="entry name" value="salvage_mtnA"/>
    <property type="match status" value="1"/>
</dbReference>
<evidence type="ECO:0000313" key="4">
    <source>
        <dbReference type="EMBL" id="SHF17116.1"/>
    </source>
</evidence>
<dbReference type="InterPro" id="IPR011559">
    <property type="entry name" value="Initiation_fac_2B_a/b/d"/>
</dbReference>
<feature type="binding site" evidence="3">
    <location>
        <position position="197"/>
    </location>
    <ligand>
        <name>substrate</name>
    </ligand>
</feature>
<protein>
    <recommendedName>
        <fullName evidence="3">Methylthioribose-1-phosphate isomerase</fullName>
        <shortName evidence="3">M1Pi</shortName>
        <shortName evidence="3">MTR-1-P isomerase</shortName>
        <ecNumber evidence="3">5.3.1.23</ecNumber>
    </recommendedName>
    <alternativeName>
        <fullName evidence="3">S-methyl-5-thioribose-1-phosphate isomerase</fullName>
    </alternativeName>
</protein>
<dbReference type="HAMAP" id="MF_01678">
    <property type="entry name" value="Salvage_MtnA"/>
    <property type="match status" value="1"/>
</dbReference>
<dbReference type="RefSeq" id="WP_073155616.1">
    <property type="nucleotide sequence ID" value="NZ_FQVL01000009.1"/>
</dbReference>
<evidence type="ECO:0000256" key="2">
    <source>
        <dbReference type="ARBA" id="ARBA00052401"/>
    </source>
</evidence>
<keyword evidence="5" id="KW-1185">Reference proteome</keyword>
<feature type="active site" description="Proton donor" evidence="3">
    <location>
        <position position="238"/>
    </location>
</feature>
<dbReference type="SUPFAM" id="SSF100950">
    <property type="entry name" value="NagB/RpiA/CoA transferase-like"/>
    <property type="match status" value="1"/>
</dbReference>
<dbReference type="InterPro" id="IPR000649">
    <property type="entry name" value="IF-2B-related"/>
</dbReference>
<dbReference type="UniPathway" id="UPA00904">
    <property type="reaction ID" value="UER00874"/>
</dbReference>
<name>A0A1M4ZHQ4_9BACL</name>
<dbReference type="FunFam" id="3.40.50.10470:FF:000006">
    <property type="entry name" value="Methylthioribose-1-phosphate isomerase"/>
    <property type="match status" value="1"/>
</dbReference>
<proteinExistence type="inferred from homology"/>
<comment type="catalytic activity">
    <reaction evidence="2 3">
        <text>5-(methylsulfanyl)-alpha-D-ribose 1-phosphate = 5-(methylsulfanyl)-D-ribulose 1-phosphate</text>
        <dbReference type="Rhea" id="RHEA:19989"/>
        <dbReference type="ChEBI" id="CHEBI:58533"/>
        <dbReference type="ChEBI" id="CHEBI:58548"/>
        <dbReference type="EC" id="5.3.1.23"/>
    </reaction>
</comment>
<comment type="similarity">
    <text evidence="3">Belongs to the EIF-2B alpha/beta/delta subunits family. MtnA subfamily.</text>
</comment>
<keyword evidence="3" id="KW-0486">Methionine biosynthesis</keyword>
<dbReference type="Gene3D" id="3.40.50.10470">
    <property type="entry name" value="Translation initiation factor eif-2b, domain 2"/>
    <property type="match status" value="1"/>
</dbReference>
<dbReference type="FunFam" id="1.20.120.420:FF:000001">
    <property type="entry name" value="Methylthioribose-1-phosphate isomerase"/>
    <property type="match status" value="1"/>
</dbReference>
<organism evidence="4 5">
    <name type="scientific">Seinonella peptonophila</name>
    <dbReference type="NCBI Taxonomy" id="112248"/>
    <lineage>
        <taxon>Bacteria</taxon>
        <taxon>Bacillati</taxon>
        <taxon>Bacillota</taxon>
        <taxon>Bacilli</taxon>
        <taxon>Bacillales</taxon>
        <taxon>Thermoactinomycetaceae</taxon>
        <taxon>Seinonella</taxon>
    </lineage>
</organism>
<feature type="binding site" evidence="3">
    <location>
        <position position="90"/>
    </location>
    <ligand>
        <name>substrate</name>
    </ligand>
</feature>
<comment type="function">
    <text evidence="3">Catalyzes the interconversion of methylthioribose-1-phosphate (MTR-1-P) into methylthioribulose-1-phosphate (MTRu-1-P).</text>
</comment>
<accession>A0A1M4ZHQ4</accession>
<dbReference type="OrthoDB" id="9803436at2"/>
<dbReference type="Gene3D" id="1.20.120.420">
    <property type="entry name" value="translation initiation factor eif-2b, domain 1"/>
    <property type="match status" value="1"/>
</dbReference>
<dbReference type="InterPro" id="IPR042529">
    <property type="entry name" value="IF_2B-like_C"/>
</dbReference>
<dbReference type="EMBL" id="FQVL01000009">
    <property type="protein sequence ID" value="SHF17116.1"/>
    <property type="molecule type" value="Genomic_DNA"/>
</dbReference>
<feature type="binding site" evidence="3">
    <location>
        <begin position="47"/>
        <end position="49"/>
    </location>
    <ligand>
        <name>substrate</name>
    </ligand>
</feature>
<dbReference type="Pfam" id="PF01008">
    <property type="entry name" value="IF-2B"/>
    <property type="match status" value="1"/>
</dbReference>
<dbReference type="STRING" id="112248.SAMN05444392_10941"/>
<reference evidence="4 5" key="1">
    <citation type="submission" date="2016-11" db="EMBL/GenBank/DDBJ databases">
        <authorList>
            <person name="Jaros S."/>
            <person name="Januszkiewicz K."/>
            <person name="Wedrychowicz H."/>
        </authorList>
    </citation>
    <scope>NUCLEOTIDE SEQUENCE [LARGE SCALE GENOMIC DNA]</scope>
    <source>
        <strain evidence="4 5">DSM 44666</strain>
    </source>
</reference>
<dbReference type="PANTHER" id="PTHR43475">
    <property type="entry name" value="METHYLTHIORIBOSE-1-PHOSPHATE ISOMERASE"/>
    <property type="match status" value="1"/>
</dbReference>
<dbReference type="GO" id="GO:0046523">
    <property type="term" value="F:S-methyl-5-thioribose-1-phosphate isomerase activity"/>
    <property type="evidence" value="ECO:0007669"/>
    <property type="project" value="UniProtKB-UniRule"/>
</dbReference>
<dbReference type="EC" id="5.3.1.23" evidence="3"/>
<dbReference type="PANTHER" id="PTHR43475:SF1">
    <property type="entry name" value="METHYLTHIORIBOSE-1-PHOSPHATE ISOMERASE"/>
    <property type="match status" value="1"/>
</dbReference>
<gene>
    <name evidence="3" type="primary">mtnA</name>
    <name evidence="4" type="ORF">SAMN05444392_10941</name>
</gene>